<sequence length="684" mass="72249">MGAARRADRAGDVRAARRFLELAAEKKRQRQPLDEELRKAALVALARKKLAEKQAAKTQGPPEPPEGYFMDPVTGAMTSRELLKNRIEPSRRRAAAGGAFQGATFQWGDEALGLAGGSEDDRRFNREFARAALEKDSEAYPWTSGGAEIAGAITSAMATAPLTAAKTGLGLLARGVGLGAAEGALYGSGRGEGAEDRGEKAMDDAAMGGLLGAVAPKAISSARHVYGLGRGLLSSIADVPDHVRANAAIAKTINRSGKSADEVAQEVAQAALEGQPEFRAMDAMGDAGARRASGIARSADGEASRITEFLERRQMDQGSRVARFIEEGFDTGGDTAAKREAALIKMRSDTANAAYDAARDAAGPVDVRGAIDVINARIGGMANSGVAGDGIDGRLSRVLNRLEANASSLGQGETRRTLSDFDRVLGVKQDVGDMMGEALRAGRNNEYRELKKVHDALDKALETGSDAYRAANDGFAKASREIDAISQGAEMSRPGARADDTVARFRSMTPEQQAQARVGYADRALAKIEANPSPTADRSKPFRSTKGAAEARAMAVNPDTFTNRMHREGAMWNTQNKAIQGSRTAQNQADIDEVGQAAAGLPSVMRSAGNLSFGDAAASILRPVMDATVGMNNKTRTLIAQALMSDNPKEALNIAIRQEMGAEQRQRLISAIARSAGLRVNAQE</sequence>
<proteinExistence type="predicted"/>
<protein>
    <submittedName>
        <fullName evidence="1">Uncharacterized protein</fullName>
    </submittedName>
</protein>
<organism evidence="1 2">
    <name type="scientific">Marinovum algicola</name>
    <dbReference type="NCBI Taxonomy" id="42444"/>
    <lineage>
        <taxon>Bacteria</taxon>
        <taxon>Pseudomonadati</taxon>
        <taxon>Pseudomonadota</taxon>
        <taxon>Alphaproteobacteria</taxon>
        <taxon>Rhodobacterales</taxon>
        <taxon>Roseobacteraceae</taxon>
        <taxon>Marinovum</taxon>
    </lineage>
</organism>
<dbReference type="EMBL" id="FNYY01000026">
    <property type="protein sequence ID" value="SEK08236.1"/>
    <property type="molecule type" value="Genomic_DNA"/>
</dbReference>
<dbReference type="Proteomes" id="UP000182932">
    <property type="component" value="Unassembled WGS sequence"/>
</dbReference>
<gene>
    <name evidence="1" type="ORF">SAMN04487940_12624</name>
</gene>
<dbReference type="AlphaFoldDB" id="A0A975ZQQ3"/>
<keyword evidence="2" id="KW-1185">Reference proteome</keyword>
<name>A0A975ZQQ3_9RHOB</name>
<reference evidence="1 2" key="1">
    <citation type="submission" date="2016-10" db="EMBL/GenBank/DDBJ databases">
        <authorList>
            <person name="Varghese N."/>
            <person name="Submissions S."/>
        </authorList>
    </citation>
    <scope>NUCLEOTIDE SEQUENCE [LARGE SCALE GENOMIC DNA]</scope>
    <source>
        <strain evidence="1 2">FF3</strain>
    </source>
</reference>
<evidence type="ECO:0000313" key="1">
    <source>
        <dbReference type="EMBL" id="SEK08236.1"/>
    </source>
</evidence>
<comment type="caution">
    <text evidence="1">The sequence shown here is derived from an EMBL/GenBank/DDBJ whole genome shotgun (WGS) entry which is preliminary data.</text>
</comment>
<evidence type="ECO:0000313" key="2">
    <source>
        <dbReference type="Proteomes" id="UP000182932"/>
    </source>
</evidence>
<accession>A0A975ZQQ3</accession>